<evidence type="ECO:0000313" key="1">
    <source>
        <dbReference type="EMBL" id="KAF7364633.1"/>
    </source>
</evidence>
<name>A0A8H7DA94_9AGAR</name>
<proteinExistence type="predicted"/>
<gene>
    <name evidence="1" type="ORF">MVEN_00332600</name>
</gene>
<dbReference type="OrthoDB" id="10550245at2759"/>
<dbReference type="Proteomes" id="UP000620124">
    <property type="component" value="Unassembled WGS sequence"/>
</dbReference>
<evidence type="ECO:0000313" key="2">
    <source>
        <dbReference type="Proteomes" id="UP000620124"/>
    </source>
</evidence>
<reference evidence="1" key="1">
    <citation type="submission" date="2020-05" db="EMBL/GenBank/DDBJ databases">
        <title>Mycena genomes resolve the evolution of fungal bioluminescence.</title>
        <authorList>
            <person name="Tsai I.J."/>
        </authorList>
    </citation>
    <scope>NUCLEOTIDE SEQUENCE</scope>
    <source>
        <strain evidence="1">CCC161011</strain>
    </source>
</reference>
<comment type="caution">
    <text evidence="1">The sequence shown here is derived from an EMBL/GenBank/DDBJ whole genome shotgun (WGS) entry which is preliminary data.</text>
</comment>
<accession>A0A8H7DA94</accession>
<dbReference type="EMBL" id="JACAZI010000003">
    <property type="protein sequence ID" value="KAF7364633.1"/>
    <property type="molecule type" value="Genomic_DNA"/>
</dbReference>
<organism evidence="1 2">
    <name type="scientific">Mycena venus</name>
    <dbReference type="NCBI Taxonomy" id="2733690"/>
    <lineage>
        <taxon>Eukaryota</taxon>
        <taxon>Fungi</taxon>
        <taxon>Dikarya</taxon>
        <taxon>Basidiomycota</taxon>
        <taxon>Agaricomycotina</taxon>
        <taxon>Agaricomycetes</taxon>
        <taxon>Agaricomycetidae</taxon>
        <taxon>Agaricales</taxon>
        <taxon>Marasmiineae</taxon>
        <taxon>Mycenaceae</taxon>
        <taxon>Mycena</taxon>
    </lineage>
</organism>
<dbReference type="AlphaFoldDB" id="A0A8H7DA94"/>
<protein>
    <submittedName>
        <fullName evidence="1">Uncharacterized protein</fullName>
    </submittedName>
</protein>
<keyword evidence="2" id="KW-1185">Reference proteome</keyword>
<sequence>MSHQSIITELRVNNIITCLKPVIPLLNEVGHSFGTPFVQAIANTTVSLIDTFQTGGYGQPYTKRFGSSREIYQNYASDTGIC</sequence>